<comment type="similarity">
    <text evidence="13">Belongs to the polysaccharide monooxygenase AA9 family.</text>
</comment>
<keyword evidence="5 16" id="KW-0732">Signal</keyword>
<keyword evidence="9" id="KW-0503">Monooxygenase</keyword>
<dbReference type="Gene3D" id="2.70.50.70">
    <property type="match status" value="1"/>
</dbReference>
<evidence type="ECO:0000256" key="4">
    <source>
        <dbReference type="ARBA" id="ARBA00022723"/>
    </source>
</evidence>
<evidence type="ECO:0000256" key="9">
    <source>
        <dbReference type="ARBA" id="ARBA00023033"/>
    </source>
</evidence>
<evidence type="ECO:0000313" key="19">
    <source>
        <dbReference type="Proteomes" id="UP000813461"/>
    </source>
</evidence>
<comment type="subcellular location">
    <subcellularLocation>
        <location evidence="2">Secreted</location>
    </subcellularLocation>
</comment>
<evidence type="ECO:0000256" key="2">
    <source>
        <dbReference type="ARBA" id="ARBA00004613"/>
    </source>
</evidence>
<evidence type="ECO:0000256" key="14">
    <source>
        <dbReference type="ARBA" id="ARBA00045077"/>
    </source>
</evidence>
<dbReference type="OrthoDB" id="4849160at2759"/>
<evidence type="ECO:0000256" key="15">
    <source>
        <dbReference type="ARBA" id="ARBA00047174"/>
    </source>
</evidence>
<evidence type="ECO:0000259" key="17">
    <source>
        <dbReference type="Pfam" id="PF03443"/>
    </source>
</evidence>
<reference evidence="18" key="1">
    <citation type="journal article" date="2021" name="Nat. Commun.">
        <title>Genetic determinants of endophytism in the Arabidopsis root mycobiome.</title>
        <authorList>
            <person name="Mesny F."/>
            <person name="Miyauchi S."/>
            <person name="Thiergart T."/>
            <person name="Pickel B."/>
            <person name="Atanasova L."/>
            <person name="Karlsson M."/>
            <person name="Huettel B."/>
            <person name="Barry K.W."/>
            <person name="Haridas S."/>
            <person name="Chen C."/>
            <person name="Bauer D."/>
            <person name="Andreopoulos W."/>
            <person name="Pangilinan J."/>
            <person name="LaButti K."/>
            <person name="Riley R."/>
            <person name="Lipzen A."/>
            <person name="Clum A."/>
            <person name="Drula E."/>
            <person name="Henrissat B."/>
            <person name="Kohler A."/>
            <person name="Grigoriev I.V."/>
            <person name="Martin F.M."/>
            <person name="Hacquard S."/>
        </authorList>
    </citation>
    <scope>NUCLEOTIDE SEQUENCE</scope>
    <source>
        <strain evidence="18">MPI-SDFR-AT-0120</strain>
    </source>
</reference>
<keyword evidence="6" id="KW-0136">Cellulose degradation</keyword>
<name>A0A8K0RFS5_9PLEO</name>
<keyword evidence="12" id="KW-0624">Polysaccharide degradation</keyword>
<dbReference type="PANTHER" id="PTHR33353:SF10">
    <property type="entry name" value="ENDO-BETA-1,4-GLUCANASE D"/>
    <property type="match status" value="1"/>
</dbReference>
<evidence type="ECO:0000256" key="3">
    <source>
        <dbReference type="ARBA" id="ARBA00022525"/>
    </source>
</evidence>
<organism evidence="18 19">
    <name type="scientific">Paraphoma chrysanthemicola</name>
    <dbReference type="NCBI Taxonomy" id="798071"/>
    <lineage>
        <taxon>Eukaryota</taxon>
        <taxon>Fungi</taxon>
        <taxon>Dikarya</taxon>
        <taxon>Ascomycota</taxon>
        <taxon>Pezizomycotina</taxon>
        <taxon>Dothideomycetes</taxon>
        <taxon>Pleosporomycetidae</taxon>
        <taxon>Pleosporales</taxon>
        <taxon>Pleosporineae</taxon>
        <taxon>Phaeosphaeriaceae</taxon>
        <taxon>Paraphoma</taxon>
    </lineage>
</organism>
<gene>
    <name evidence="18" type="ORF">FB567DRAFT_610104</name>
</gene>
<dbReference type="EMBL" id="JAGMVJ010000002">
    <property type="protein sequence ID" value="KAH7093565.1"/>
    <property type="molecule type" value="Genomic_DNA"/>
</dbReference>
<dbReference type="InterPro" id="IPR005103">
    <property type="entry name" value="AA9_LPMO"/>
</dbReference>
<dbReference type="GO" id="GO:0046872">
    <property type="term" value="F:metal ion binding"/>
    <property type="evidence" value="ECO:0007669"/>
    <property type="project" value="UniProtKB-KW"/>
</dbReference>
<dbReference type="Pfam" id="PF03443">
    <property type="entry name" value="AA9"/>
    <property type="match status" value="1"/>
</dbReference>
<dbReference type="GO" id="GO:0004497">
    <property type="term" value="F:monooxygenase activity"/>
    <property type="evidence" value="ECO:0007669"/>
    <property type="project" value="UniProtKB-KW"/>
</dbReference>
<evidence type="ECO:0000256" key="16">
    <source>
        <dbReference type="SAM" id="SignalP"/>
    </source>
</evidence>
<proteinExistence type="inferred from homology"/>
<dbReference type="EC" id="1.14.99.56" evidence="15"/>
<dbReference type="AlphaFoldDB" id="A0A8K0RFS5"/>
<accession>A0A8K0RFS5</accession>
<keyword evidence="10" id="KW-1015">Disulfide bond</keyword>
<comment type="cofactor">
    <cofactor evidence="1">
        <name>Cu(2+)</name>
        <dbReference type="ChEBI" id="CHEBI:29036"/>
    </cofactor>
</comment>
<evidence type="ECO:0000313" key="18">
    <source>
        <dbReference type="EMBL" id="KAH7093565.1"/>
    </source>
</evidence>
<evidence type="ECO:0000256" key="6">
    <source>
        <dbReference type="ARBA" id="ARBA00023001"/>
    </source>
</evidence>
<dbReference type="GO" id="GO:0030245">
    <property type="term" value="P:cellulose catabolic process"/>
    <property type="evidence" value="ECO:0007669"/>
    <property type="project" value="UniProtKB-KW"/>
</dbReference>
<evidence type="ECO:0000256" key="7">
    <source>
        <dbReference type="ARBA" id="ARBA00023002"/>
    </source>
</evidence>
<keyword evidence="11" id="KW-0119">Carbohydrate metabolism</keyword>
<dbReference type="Proteomes" id="UP000813461">
    <property type="component" value="Unassembled WGS sequence"/>
</dbReference>
<keyword evidence="4" id="KW-0479">Metal-binding</keyword>
<evidence type="ECO:0000256" key="1">
    <source>
        <dbReference type="ARBA" id="ARBA00001973"/>
    </source>
</evidence>
<evidence type="ECO:0000256" key="8">
    <source>
        <dbReference type="ARBA" id="ARBA00023008"/>
    </source>
</evidence>
<evidence type="ECO:0000256" key="12">
    <source>
        <dbReference type="ARBA" id="ARBA00023326"/>
    </source>
</evidence>
<evidence type="ECO:0000256" key="13">
    <source>
        <dbReference type="ARBA" id="ARBA00044502"/>
    </source>
</evidence>
<dbReference type="GO" id="GO:0005576">
    <property type="term" value="C:extracellular region"/>
    <property type="evidence" value="ECO:0007669"/>
    <property type="project" value="UniProtKB-SubCell"/>
</dbReference>
<protein>
    <recommendedName>
        <fullName evidence="15">lytic cellulose monooxygenase (C4-dehydrogenating)</fullName>
        <ecNumber evidence="15">1.14.99.56</ecNumber>
    </recommendedName>
</protein>
<feature type="domain" description="Auxiliary Activity family 9 catalytic" evidence="17">
    <location>
        <begin position="19"/>
        <end position="238"/>
    </location>
</feature>
<keyword evidence="7" id="KW-0560">Oxidoreductase</keyword>
<keyword evidence="19" id="KW-1185">Reference proteome</keyword>
<dbReference type="InterPro" id="IPR049892">
    <property type="entry name" value="AA9"/>
</dbReference>
<dbReference type="GO" id="GO:0016787">
    <property type="term" value="F:hydrolase activity"/>
    <property type="evidence" value="ECO:0007669"/>
    <property type="project" value="UniProtKB-KW"/>
</dbReference>
<feature type="signal peptide" evidence="16">
    <location>
        <begin position="1"/>
        <end position="18"/>
    </location>
</feature>
<evidence type="ECO:0000256" key="10">
    <source>
        <dbReference type="ARBA" id="ARBA00023157"/>
    </source>
</evidence>
<keyword evidence="18" id="KW-0378">Hydrolase</keyword>
<keyword evidence="8" id="KW-0186">Copper</keyword>
<comment type="caution">
    <text evidence="18">The sequence shown here is derived from an EMBL/GenBank/DDBJ whole genome shotgun (WGS) entry which is preliminary data.</text>
</comment>
<dbReference type="CDD" id="cd21175">
    <property type="entry name" value="LPMO_AA9"/>
    <property type="match status" value="1"/>
</dbReference>
<evidence type="ECO:0000256" key="5">
    <source>
        <dbReference type="ARBA" id="ARBA00022729"/>
    </source>
</evidence>
<comment type="catalytic activity">
    <reaction evidence="14">
        <text>[(1-&gt;4)-beta-D-glucosyl]n+m + reduced acceptor + O2 = 4-dehydro-beta-D-glucosyl-[(1-&gt;4)-beta-D-glucosyl]n-1 + [(1-&gt;4)-beta-D-glucosyl]m + acceptor + H2O.</text>
        <dbReference type="EC" id="1.14.99.56"/>
    </reaction>
</comment>
<keyword evidence="3" id="KW-0964">Secreted</keyword>
<sequence length="250" mass="27143">MLSLPLYVAALLASTVMGHGHVKSVVMNSKTYTALLPAASPNFDAAPPSIMRKVYGKINAEAIYDVYHKNITCGGGAEPISDNGVARVGKVTAGSNVRYHWNDWPHISPILTYMARCDPDCGKFTGREGNVWFKIEEYAVGPDGYWATERLTAQRNVWNVTIPACLAPGQYLIRHDIIQLTSAKDLGGAMFYPNCLQVEVTGNGKVVPSANLAGFPGAYSPTDPGILWNSYTQEDEDYVLPGPKLFTCPA</sequence>
<dbReference type="PANTHER" id="PTHR33353">
    <property type="entry name" value="PUTATIVE (AFU_ORTHOLOGUE AFUA_1G12560)-RELATED"/>
    <property type="match status" value="1"/>
</dbReference>
<feature type="chain" id="PRO_5035476423" description="lytic cellulose monooxygenase (C4-dehydrogenating)" evidence="16">
    <location>
        <begin position="19"/>
        <end position="250"/>
    </location>
</feature>
<evidence type="ECO:0000256" key="11">
    <source>
        <dbReference type="ARBA" id="ARBA00023277"/>
    </source>
</evidence>